<dbReference type="OrthoDB" id="10452776at2759"/>
<dbReference type="EMBL" id="CAMXCT020001125">
    <property type="protein sequence ID" value="CAL1140384.1"/>
    <property type="molecule type" value="Genomic_DNA"/>
</dbReference>
<dbReference type="EMBL" id="CAMXCT030001125">
    <property type="protein sequence ID" value="CAL4774321.1"/>
    <property type="molecule type" value="Genomic_DNA"/>
</dbReference>
<dbReference type="Proteomes" id="UP001152797">
    <property type="component" value="Unassembled WGS sequence"/>
</dbReference>
<sequence>MWSPASSGSEVETYDTHNLRDPLAAAVDPETGVVYVLVGQQLMMISAESPKDGEIVAVPAAQSLEPFFTPGQGKKCPALATEKHVLIVSKTKLLIVNCDTKESREVDDSRWCLCAVDGQKVILADKDGSVYAAEERLSSPSFPGKMTLVSKCNGSHAAVDANCVEKVEDFVKEPEYIMRPRDSGSVITALAAQQETFFFCRGHGLYRGDPMEEILKDERSSNSFAFPSALFMRGNTAFSQCADGIRKLDMISRSVSLALPAGDMVIEGDAGSPQPYPKDFIGIDGRFCYFLVERDFRTGQALRRWPHHVAMVQTAVKGSAVAPVDAAPAGATEMKVTAKKGAGLYIRSAERMLQGHFEAKEGETAPGPVQHLRLTALGNAIDIAVSVAVKVESSGLASIRRVQTSYLNLEAGIAVPQIFIDLEKL</sequence>
<comment type="caution">
    <text evidence="2">The sequence shown here is derived from an EMBL/GenBank/DDBJ whole genome shotgun (WGS) entry which is preliminary data.</text>
</comment>
<evidence type="ECO:0000313" key="5">
    <source>
        <dbReference type="Proteomes" id="UP001152797"/>
    </source>
</evidence>
<dbReference type="EMBL" id="CAMXCT010001125">
    <property type="protein sequence ID" value="CAI3987009.1"/>
    <property type="molecule type" value="Genomic_DNA"/>
</dbReference>
<reference evidence="3" key="2">
    <citation type="submission" date="2024-04" db="EMBL/GenBank/DDBJ databases">
        <authorList>
            <person name="Chen Y."/>
            <person name="Shah S."/>
            <person name="Dougan E. K."/>
            <person name="Thang M."/>
            <person name="Chan C."/>
        </authorList>
    </citation>
    <scope>NUCLEOTIDE SEQUENCE [LARGE SCALE GENOMIC DNA]</scope>
</reference>
<keyword evidence="5" id="KW-1185">Reference proteome</keyword>
<protein>
    <submittedName>
        <fullName evidence="4">DNA/RNA-binding protein Alba-like domain-containing protein</fullName>
    </submittedName>
</protein>
<dbReference type="InterPro" id="IPR036882">
    <property type="entry name" value="Alba-like_dom_sf"/>
</dbReference>
<dbReference type="AlphaFoldDB" id="A0A9P1C8H0"/>
<gene>
    <name evidence="2" type="ORF">C1SCF055_LOCUS14318</name>
</gene>
<organism evidence="2">
    <name type="scientific">Cladocopium goreaui</name>
    <dbReference type="NCBI Taxonomy" id="2562237"/>
    <lineage>
        <taxon>Eukaryota</taxon>
        <taxon>Sar</taxon>
        <taxon>Alveolata</taxon>
        <taxon>Dinophyceae</taxon>
        <taxon>Suessiales</taxon>
        <taxon>Symbiodiniaceae</taxon>
        <taxon>Cladocopium</taxon>
    </lineage>
</organism>
<reference evidence="2" key="1">
    <citation type="submission" date="2022-10" db="EMBL/GenBank/DDBJ databases">
        <authorList>
            <person name="Chen Y."/>
            <person name="Dougan E. K."/>
            <person name="Chan C."/>
            <person name="Rhodes N."/>
            <person name="Thang M."/>
        </authorList>
    </citation>
    <scope>NUCLEOTIDE SEQUENCE</scope>
</reference>
<evidence type="ECO:0000313" key="2">
    <source>
        <dbReference type="EMBL" id="CAI3987009.1"/>
    </source>
</evidence>
<evidence type="ECO:0000313" key="4">
    <source>
        <dbReference type="EMBL" id="CAL4774321.1"/>
    </source>
</evidence>
<keyword evidence="1" id="KW-0694">RNA-binding</keyword>
<proteinExistence type="predicted"/>
<evidence type="ECO:0000313" key="3">
    <source>
        <dbReference type="EMBL" id="CAL1140384.1"/>
    </source>
</evidence>
<dbReference type="Gene3D" id="3.30.110.20">
    <property type="entry name" value="Alba-like domain"/>
    <property type="match status" value="1"/>
</dbReference>
<name>A0A9P1C8H0_9DINO</name>
<dbReference type="SUPFAM" id="SSF82704">
    <property type="entry name" value="AlbA-like"/>
    <property type="match status" value="1"/>
</dbReference>
<accession>A0A9P1C8H0</accession>
<dbReference type="GO" id="GO:0003723">
    <property type="term" value="F:RNA binding"/>
    <property type="evidence" value="ECO:0007669"/>
    <property type="project" value="UniProtKB-KW"/>
</dbReference>
<evidence type="ECO:0000256" key="1">
    <source>
        <dbReference type="ARBA" id="ARBA00022884"/>
    </source>
</evidence>